<keyword evidence="2" id="KW-0472">Membrane</keyword>
<name>A0ABQ7TKK4_PHRPL</name>
<evidence type="ECO:0000313" key="4">
    <source>
        <dbReference type="Proteomes" id="UP000826234"/>
    </source>
</evidence>
<keyword evidence="2" id="KW-0812">Transmembrane</keyword>
<dbReference type="EMBL" id="JAIPUX010000439">
    <property type="protein sequence ID" value="KAH0630002.1"/>
    <property type="molecule type" value="Genomic_DNA"/>
</dbReference>
<dbReference type="InterPro" id="IPR031674">
    <property type="entry name" value="DUF4714"/>
</dbReference>
<proteinExistence type="predicted"/>
<keyword evidence="4" id="KW-1185">Reference proteome</keyword>
<gene>
    <name evidence="3" type="ORF">JD844_012535</name>
</gene>
<sequence length="182" mass="20246">MSIQIEEDPMVKDATSSDRELLELSDNDVTEINLHAVESLSDLHYTSSRHEGAKALRESIQSQPNTPRTPHSATSSKHFTFPNEEDTAFLQVQNFHILPAFTCCPCFSSTCCPTGFFALLGVLVVASLGLATLAVYLSVLQRESLRVLAQWLESQEEAIRQMRAVSIQLWRQLNDSEPGAHT</sequence>
<reference evidence="3 4" key="1">
    <citation type="journal article" date="2022" name="Gigascience">
        <title>A chromosome-level genome assembly and annotation of the desert horned lizard, Phrynosoma platyrhinos, provides insight into chromosomal rearrangements among reptiles.</title>
        <authorList>
            <person name="Koochekian N."/>
            <person name="Ascanio A."/>
            <person name="Farleigh K."/>
            <person name="Card D.C."/>
            <person name="Schield D.R."/>
            <person name="Castoe T.A."/>
            <person name="Jezkova T."/>
        </authorList>
    </citation>
    <scope>NUCLEOTIDE SEQUENCE [LARGE SCALE GENOMIC DNA]</scope>
    <source>
        <strain evidence="3">NK-2021</strain>
    </source>
</reference>
<feature type="transmembrane region" description="Helical" evidence="2">
    <location>
        <begin position="116"/>
        <end position="139"/>
    </location>
</feature>
<accession>A0ABQ7TKK4</accession>
<evidence type="ECO:0000256" key="1">
    <source>
        <dbReference type="SAM" id="MobiDB-lite"/>
    </source>
</evidence>
<dbReference type="PANTHER" id="PTHR37333:SF1">
    <property type="entry name" value="LEUCINE-RICH SINGLE-PASS MEMBRANE PROTEIN 2"/>
    <property type="match status" value="1"/>
</dbReference>
<evidence type="ECO:0000313" key="3">
    <source>
        <dbReference type="EMBL" id="KAH0630002.1"/>
    </source>
</evidence>
<feature type="region of interest" description="Disordered" evidence="1">
    <location>
        <begin position="54"/>
        <end position="78"/>
    </location>
</feature>
<keyword evidence="2" id="KW-1133">Transmembrane helix</keyword>
<organism evidence="3 4">
    <name type="scientific">Phrynosoma platyrhinos</name>
    <name type="common">Desert horned lizard</name>
    <dbReference type="NCBI Taxonomy" id="52577"/>
    <lineage>
        <taxon>Eukaryota</taxon>
        <taxon>Metazoa</taxon>
        <taxon>Chordata</taxon>
        <taxon>Craniata</taxon>
        <taxon>Vertebrata</taxon>
        <taxon>Euteleostomi</taxon>
        <taxon>Lepidosauria</taxon>
        <taxon>Squamata</taxon>
        <taxon>Bifurcata</taxon>
        <taxon>Unidentata</taxon>
        <taxon>Episquamata</taxon>
        <taxon>Toxicofera</taxon>
        <taxon>Iguania</taxon>
        <taxon>Phrynosomatidae</taxon>
        <taxon>Phrynosomatinae</taxon>
        <taxon>Phrynosoma</taxon>
    </lineage>
</organism>
<dbReference type="PANTHER" id="PTHR37333">
    <property type="entry name" value="LEUCINE-RICH SINGLE-PASS MEMBRANE PROTEIN 2"/>
    <property type="match status" value="1"/>
</dbReference>
<dbReference type="Pfam" id="PF15833">
    <property type="entry name" value="DUF4714"/>
    <property type="match status" value="1"/>
</dbReference>
<feature type="compositionally biased region" description="Polar residues" evidence="1">
    <location>
        <begin position="59"/>
        <end position="78"/>
    </location>
</feature>
<protein>
    <recommendedName>
        <fullName evidence="5">Leucine-rich single-pass membrane protein 1</fullName>
    </recommendedName>
</protein>
<evidence type="ECO:0000256" key="2">
    <source>
        <dbReference type="SAM" id="Phobius"/>
    </source>
</evidence>
<dbReference type="Proteomes" id="UP000826234">
    <property type="component" value="Unassembled WGS sequence"/>
</dbReference>
<comment type="caution">
    <text evidence="3">The sequence shown here is derived from an EMBL/GenBank/DDBJ whole genome shotgun (WGS) entry which is preliminary data.</text>
</comment>
<evidence type="ECO:0008006" key="5">
    <source>
        <dbReference type="Google" id="ProtNLM"/>
    </source>
</evidence>